<protein>
    <submittedName>
        <fullName evidence="1">Cation/H(+) antiporter 15</fullName>
    </submittedName>
</protein>
<proteinExistence type="predicted"/>
<gene>
    <name evidence="1" type="ORF">LOK49_LG10G01663</name>
</gene>
<dbReference type="Proteomes" id="UP001060215">
    <property type="component" value="Chromosome 10"/>
</dbReference>
<organism evidence="1 2">
    <name type="scientific">Camellia lanceoleosa</name>
    <dbReference type="NCBI Taxonomy" id="1840588"/>
    <lineage>
        <taxon>Eukaryota</taxon>
        <taxon>Viridiplantae</taxon>
        <taxon>Streptophyta</taxon>
        <taxon>Embryophyta</taxon>
        <taxon>Tracheophyta</taxon>
        <taxon>Spermatophyta</taxon>
        <taxon>Magnoliopsida</taxon>
        <taxon>eudicotyledons</taxon>
        <taxon>Gunneridae</taxon>
        <taxon>Pentapetalae</taxon>
        <taxon>asterids</taxon>
        <taxon>Ericales</taxon>
        <taxon>Theaceae</taxon>
        <taxon>Camellia</taxon>
    </lineage>
</organism>
<keyword evidence="2" id="KW-1185">Reference proteome</keyword>
<sequence length="674" mass="76063">MRLLEYICFGMYGYIVGVRTDISIIKASGGLSWILGFVGIALPTGIAYSVNILLGKFHFIEAEILMPICPFVAQSSFHVTSILLDELNLLNSEIGRLALSSSLITSIFSWTYTISTNFYYYSYLFNLSLLDFIERQAYRLVLVAFIVFGLRSVMFWMIRKVPDGKSIKEWHFFTMVVMLFGVGFLSESMGYSSFFGMMILGLAVPPGPPLGSGMVQRLNLFVSAVLLPLYIVNAGRVVDVAVIDPDNYTVAMVIIGIAAYLAKLIGAVVPLRFCNVPYKHAFALALIVSFQGLFDVFFFKIALRHGLVNKKFYSVITIMAVLIAMITTPIIKYLYDPSKRYVNYKRRTLQHSNREHELRMLVCLHEEDNVFSIMNILKASNPYKKSPIEAFVVDLMELIGREIPLLINHQLHKGRSSTLNRANRIITNFHQFEQHQEGIKHQHFTVIAPYGSMHDDICMLALEKNVSLLIIPFQNSESIAIRGVKKNVLDKAPCSVGILVDKKIVMYWRPDCHDEIKFNVCVIFLGGPDSREALALGMRMVENSAIRLTVIRFIAKDDFITDLVETKLDVRAINELKNLYKSNEGIEYTEVIVKDGANTIEVLQFLDDQYDLMLVGRRLDNESPLVSGLTNWSFVSELGVIGDILASSDMQCNASVLVLQQQSTVEDLLHIPKE</sequence>
<accession>A0ACC0GFJ4</accession>
<comment type="caution">
    <text evidence="1">The sequence shown here is derived from an EMBL/GenBank/DDBJ whole genome shotgun (WGS) entry which is preliminary data.</text>
</comment>
<reference evidence="1 2" key="1">
    <citation type="journal article" date="2022" name="Plant J.">
        <title>Chromosome-level genome of Camellia lanceoleosa provides a valuable resource for understanding genome evolution and self-incompatibility.</title>
        <authorList>
            <person name="Gong W."/>
            <person name="Xiao S."/>
            <person name="Wang L."/>
            <person name="Liao Z."/>
            <person name="Chang Y."/>
            <person name="Mo W."/>
            <person name="Hu G."/>
            <person name="Li W."/>
            <person name="Zhao G."/>
            <person name="Zhu H."/>
            <person name="Hu X."/>
            <person name="Ji K."/>
            <person name="Xiang X."/>
            <person name="Song Q."/>
            <person name="Yuan D."/>
            <person name="Jin S."/>
            <person name="Zhang L."/>
        </authorList>
    </citation>
    <scope>NUCLEOTIDE SEQUENCE [LARGE SCALE GENOMIC DNA]</scope>
    <source>
        <strain evidence="1">SQ_2022a</strain>
    </source>
</reference>
<evidence type="ECO:0000313" key="1">
    <source>
        <dbReference type="EMBL" id="KAI7998965.1"/>
    </source>
</evidence>
<evidence type="ECO:0000313" key="2">
    <source>
        <dbReference type="Proteomes" id="UP001060215"/>
    </source>
</evidence>
<dbReference type="EMBL" id="CM045767">
    <property type="protein sequence ID" value="KAI7998965.1"/>
    <property type="molecule type" value="Genomic_DNA"/>
</dbReference>
<name>A0ACC0GFJ4_9ERIC</name>